<keyword evidence="1" id="KW-0812">Transmembrane</keyword>
<accession>A0A224Y4D5</accession>
<protein>
    <submittedName>
        <fullName evidence="2">Uncharacterized protein</fullName>
    </submittedName>
</protein>
<proteinExistence type="predicted"/>
<dbReference type="AlphaFoldDB" id="A0A224Y4D5"/>
<evidence type="ECO:0000256" key="1">
    <source>
        <dbReference type="SAM" id="Phobius"/>
    </source>
</evidence>
<feature type="transmembrane region" description="Helical" evidence="1">
    <location>
        <begin position="60"/>
        <end position="78"/>
    </location>
</feature>
<keyword evidence="1" id="KW-0472">Membrane</keyword>
<organism evidence="2">
    <name type="scientific">Panstrongylus lignarius</name>
    <dbReference type="NCBI Taxonomy" id="156445"/>
    <lineage>
        <taxon>Eukaryota</taxon>
        <taxon>Metazoa</taxon>
        <taxon>Ecdysozoa</taxon>
        <taxon>Arthropoda</taxon>
        <taxon>Hexapoda</taxon>
        <taxon>Insecta</taxon>
        <taxon>Pterygota</taxon>
        <taxon>Neoptera</taxon>
        <taxon>Paraneoptera</taxon>
        <taxon>Hemiptera</taxon>
        <taxon>Heteroptera</taxon>
        <taxon>Panheteroptera</taxon>
        <taxon>Cimicomorpha</taxon>
        <taxon>Reduviidae</taxon>
        <taxon>Triatominae</taxon>
        <taxon>Panstrongylus</taxon>
    </lineage>
</organism>
<name>A0A224Y4D5_9HEMI</name>
<dbReference type="EMBL" id="GFTR01000873">
    <property type="protein sequence ID" value="JAW15553.1"/>
    <property type="molecule type" value="Transcribed_RNA"/>
</dbReference>
<sequence length="80" mass="8920">MFVGWSGRSYSITLVVTSTIVDNATSGTPSDHSFSNIWLSSILVTTWPGCKIFRARVMCWLYNIGATLLIYIMIRSIGQN</sequence>
<reference evidence="2" key="1">
    <citation type="journal article" date="2018" name="PLoS Negl. Trop. Dis.">
        <title>An insight into the salivary gland and fat body transcriptome of Panstrongylus lignarius (Hemiptera: Heteroptera), the main vector of Chagas disease in Peru.</title>
        <authorList>
            <person name="Nevoa J.C."/>
            <person name="Mendes M.T."/>
            <person name="da Silva M.V."/>
            <person name="Soares S.C."/>
            <person name="Oliveira C.J.F."/>
            <person name="Ribeiro J.M.C."/>
        </authorList>
    </citation>
    <scope>NUCLEOTIDE SEQUENCE</scope>
</reference>
<keyword evidence="1" id="KW-1133">Transmembrane helix</keyword>
<evidence type="ECO:0000313" key="2">
    <source>
        <dbReference type="EMBL" id="JAW15553.1"/>
    </source>
</evidence>